<protein>
    <recommendedName>
        <fullName evidence="2">histidine kinase</fullName>
        <ecNumber evidence="2">2.7.13.3</ecNumber>
    </recommendedName>
</protein>
<dbReference type="InterPro" id="IPR001610">
    <property type="entry name" value="PAC"/>
</dbReference>
<comment type="catalytic activity">
    <reaction evidence="1">
        <text>ATP + protein L-histidine = ADP + protein N-phospho-L-histidine.</text>
        <dbReference type="EC" id="2.7.13.3"/>
    </reaction>
</comment>
<evidence type="ECO:0000256" key="5">
    <source>
        <dbReference type="ARBA" id="ARBA00022777"/>
    </source>
</evidence>
<dbReference type="InterPro" id="IPR003661">
    <property type="entry name" value="HisK_dim/P_dom"/>
</dbReference>
<dbReference type="PANTHER" id="PTHR43047:SF63">
    <property type="entry name" value="HISTIDINE KINASE"/>
    <property type="match status" value="1"/>
</dbReference>
<feature type="domain" description="PAC" evidence="8">
    <location>
        <begin position="242"/>
        <end position="292"/>
    </location>
</feature>
<dbReference type="Pfam" id="PF13426">
    <property type="entry name" value="PAS_9"/>
    <property type="match status" value="1"/>
</dbReference>
<dbReference type="SMART" id="SM00086">
    <property type="entry name" value="PAC"/>
    <property type="match status" value="1"/>
</dbReference>
<dbReference type="InterPro" id="IPR013655">
    <property type="entry name" value="PAS_fold_3"/>
</dbReference>
<feature type="domain" description="Histidine kinase" evidence="7">
    <location>
        <begin position="310"/>
        <end position="533"/>
    </location>
</feature>
<dbReference type="Pfam" id="PF02518">
    <property type="entry name" value="HATPase_c"/>
    <property type="match status" value="1"/>
</dbReference>
<dbReference type="Gene3D" id="3.30.565.10">
    <property type="entry name" value="Histidine kinase-like ATPase, C-terminal domain"/>
    <property type="match status" value="1"/>
</dbReference>
<feature type="compositionally biased region" description="Basic and acidic residues" evidence="6">
    <location>
        <begin position="1"/>
        <end position="10"/>
    </location>
</feature>
<evidence type="ECO:0000256" key="4">
    <source>
        <dbReference type="ARBA" id="ARBA00022679"/>
    </source>
</evidence>
<dbReference type="AlphaFoldDB" id="A0A3S2Z5K6"/>
<keyword evidence="10" id="KW-1185">Reference proteome</keyword>
<dbReference type="InterPro" id="IPR004358">
    <property type="entry name" value="Sig_transdc_His_kin-like_C"/>
</dbReference>
<dbReference type="PRINTS" id="PR00344">
    <property type="entry name" value="BCTRLSENSOR"/>
</dbReference>
<dbReference type="Gene3D" id="3.30.450.20">
    <property type="entry name" value="PAS domain"/>
    <property type="match status" value="2"/>
</dbReference>
<dbReference type="SMART" id="SM00387">
    <property type="entry name" value="HATPase_c"/>
    <property type="match status" value="1"/>
</dbReference>
<dbReference type="CDD" id="cd00082">
    <property type="entry name" value="HisKA"/>
    <property type="match status" value="1"/>
</dbReference>
<dbReference type="SMART" id="SM00388">
    <property type="entry name" value="HisKA"/>
    <property type="match status" value="1"/>
</dbReference>
<dbReference type="InterPro" id="IPR003594">
    <property type="entry name" value="HATPase_dom"/>
</dbReference>
<keyword evidence="4" id="KW-0808">Transferase</keyword>
<comment type="caution">
    <text evidence="9">The sequence shown here is derived from an EMBL/GenBank/DDBJ whole genome shotgun (WGS) entry which is preliminary data.</text>
</comment>
<dbReference type="InterPro" id="IPR005467">
    <property type="entry name" value="His_kinase_dom"/>
</dbReference>
<dbReference type="OrthoDB" id="8477115at2"/>
<dbReference type="InterPro" id="IPR036097">
    <property type="entry name" value="HisK_dim/P_sf"/>
</dbReference>
<dbReference type="CDD" id="cd00130">
    <property type="entry name" value="PAS"/>
    <property type="match status" value="2"/>
</dbReference>
<proteinExistence type="predicted"/>
<dbReference type="GO" id="GO:0009927">
    <property type="term" value="F:histidine phosphotransfer kinase activity"/>
    <property type="evidence" value="ECO:0007669"/>
    <property type="project" value="TreeGrafter"/>
</dbReference>
<dbReference type="EMBL" id="SADE01000004">
    <property type="protein sequence ID" value="RVU33632.1"/>
    <property type="molecule type" value="Genomic_DNA"/>
</dbReference>
<dbReference type="PROSITE" id="PS50109">
    <property type="entry name" value="HIS_KIN"/>
    <property type="match status" value="1"/>
</dbReference>
<dbReference type="InterPro" id="IPR000700">
    <property type="entry name" value="PAS-assoc_C"/>
</dbReference>
<dbReference type="PANTHER" id="PTHR43047">
    <property type="entry name" value="TWO-COMPONENT HISTIDINE PROTEIN KINASE"/>
    <property type="match status" value="1"/>
</dbReference>
<organism evidence="9 10">
    <name type="scientific">Hwanghaeella grinnelliae</name>
    <dbReference type="NCBI Taxonomy" id="2500179"/>
    <lineage>
        <taxon>Bacteria</taxon>
        <taxon>Pseudomonadati</taxon>
        <taxon>Pseudomonadota</taxon>
        <taxon>Alphaproteobacteria</taxon>
        <taxon>Rhodospirillales</taxon>
        <taxon>Rhodospirillaceae</taxon>
        <taxon>Hwanghaeella</taxon>
    </lineage>
</organism>
<dbReference type="InterPro" id="IPR035965">
    <property type="entry name" value="PAS-like_dom_sf"/>
</dbReference>
<dbReference type="EC" id="2.7.13.3" evidence="2"/>
<dbReference type="SUPFAM" id="SSF55785">
    <property type="entry name" value="PYP-like sensor domain (PAS domain)"/>
    <property type="match status" value="2"/>
</dbReference>
<dbReference type="NCBIfam" id="TIGR00229">
    <property type="entry name" value="sensory_box"/>
    <property type="match status" value="1"/>
</dbReference>
<dbReference type="Gene3D" id="1.10.287.130">
    <property type="match status" value="1"/>
</dbReference>
<keyword evidence="3" id="KW-0597">Phosphoprotein</keyword>
<reference evidence="10" key="1">
    <citation type="submission" date="2019-01" db="EMBL/GenBank/DDBJ databases">
        <title>Gri0909 isolated from a small marine red alga.</title>
        <authorList>
            <person name="Kim J."/>
            <person name="Jeong S.E."/>
            <person name="Jeon C.O."/>
        </authorList>
    </citation>
    <scope>NUCLEOTIDE SEQUENCE [LARGE SCALE GENOMIC DNA]</scope>
    <source>
        <strain evidence="10">Gri0909</strain>
    </source>
</reference>
<evidence type="ECO:0000256" key="2">
    <source>
        <dbReference type="ARBA" id="ARBA00012438"/>
    </source>
</evidence>
<keyword evidence="5" id="KW-0418">Kinase</keyword>
<sequence length="536" mass="59002">MSRRENRGQTETESDNGGVVSGTPVAEAALFRVVRSGDAATLTWASAAFCSLTGLDPNTLPVSLEQWLETYVHPDDRSAATASIEAVSKRKGARKEYRVRSPSENREGNWFWLREELLLRDHDPKKCECLYMVSDVTYERNLQDELRAAKDDLEQTVALNNIEIAQTSLQYLELIDSSVQGIFVHDGEMIGYANGALATMLGYSGAKDLIGVGKIWDLFAADEVARMKSYRDNRVKGDPVPNTYQCQMMRRDGSTMWAEVRVSLPRWKGKTGYLGLVIDISERRASEEAMMTARREAERANKLKSDFLAKMSHELRTPLNAIIGFSQSLGTQGLDVLTQDRLMEYTGYIQDGAEHLLHIVNEILDLSKIEAGRYELEEGPVSLRDVILRAREMVSGLAQARNVTVLTSGLDDSEVKAYADERALLQVVLNLLSNAVKYGRAGCEVNVVVTDPDAEDGISIVISDAGDGIPPERMDFILTPFGRLGNNDAYKSGGTGLGLPIVKSLIDMHGGTFDIDSTVGVGTTVTVKLPAARRLL</sequence>
<dbReference type="Proteomes" id="UP000287447">
    <property type="component" value="Unassembled WGS sequence"/>
</dbReference>
<feature type="region of interest" description="Disordered" evidence="6">
    <location>
        <begin position="1"/>
        <end position="21"/>
    </location>
</feature>
<dbReference type="GO" id="GO:0005886">
    <property type="term" value="C:plasma membrane"/>
    <property type="evidence" value="ECO:0007669"/>
    <property type="project" value="TreeGrafter"/>
</dbReference>
<evidence type="ECO:0000259" key="8">
    <source>
        <dbReference type="PROSITE" id="PS50113"/>
    </source>
</evidence>
<evidence type="ECO:0000313" key="9">
    <source>
        <dbReference type="EMBL" id="RVU33632.1"/>
    </source>
</evidence>
<dbReference type="SUPFAM" id="SSF55874">
    <property type="entry name" value="ATPase domain of HSP90 chaperone/DNA topoisomerase II/histidine kinase"/>
    <property type="match status" value="1"/>
</dbReference>
<dbReference type="RefSeq" id="WP_127767662.1">
    <property type="nucleotide sequence ID" value="NZ_SADE01000004.1"/>
</dbReference>
<dbReference type="Pfam" id="PF08447">
    <property type="entry name" value="PAS_3"/>
    <property type="match status" value="1"/>
</dbReference>
<dbReference type="GO" id="GO:0000155">
    <property type="term" value="F:phosphorelay sensor kinase activity"/>
    <property type="evidence" value="ECO:0007669"/>
    <property type="project" value="InterPro"/>
</dbReference>
<gene>
    <name evidence="9" type="ORF">EOI86_20965</name>
</gene>
<evidence type="ECO:0000256" key="1">
    <source>
        <dbReference type="ARBA" id="ARBA00000085"/>
    </source>
</evidence>
<accession>A0A3S2Z5K6</accession>
<dbReference type="SUPFAM" id="SSF47384">
    <property type="entry name" value="Homodimeric domain of signal transducing histidine kinase"/>
    <property type="match status" value="1"/>
</dbReference>
<dbReference type="PROSITE" id="PS50113">
    <property type="entry name" value="PAC"/>
    <property type="match status" value="1"/>
</dbReference>
<evidence type="ECO:0000256" key="6">
    <source>
        <dbReference type="SAM" id="MobiDB-lite"/>
    </source>
</evidence>
<evidence type="ECO:0000259" key="7">
    <source>
        <dbReference type="PROSITE" id="PS50109"/>
    </source>
</evidence>
<dbReference type="InterPro" id="IPR036890">
    <property type="entry name" value="HATPase_C_sf"/>
</dbReference>
<dbReference type="CDD" id="cd00075">
    <property type="entry name" value="HATPase"/>
    <property type="match status" value="1"/>
</dbReference>
<name>A0A3S2Z5K6_9PROT</name>
<evidence type="ECO:0000256" key="3">
    <source>
        <dbReference type="ARBA" id="ARBA00022553"/>
    </source>
</evidence>
<dbReference type="InterPro" id="IPR000014">
    <property type="entry name" value="PAS"/>
</dbReference>
<evidence type="ECO:0000313" key="10">
    <source>
        <dbReference type="Proteomes" id="UP000287447"/>
    </source>
</evidence>
<dbReference type="Pfam" id="PF00512">
    <property type="entry name" value="HisKA"/>
    <property type="match status" value="1"/>
</dbReference>